<sequence length="92" mass="10540">MVVSVAADLAIHHSFERSDRERDCEPWSESARVVEVAHHPFAAVVYHGVKENEETEQTLSCWIFHHVLTIMKNRRSVKKVDGGCAAEKKKKR</sequence>
<dbReference type="Proteomes" id="UP001396334">
    <property type="component" value="Unassembled WGS sequence"/>
</dbReference>
<accession>A0ABR2U605</accession>
<protein>
    <submittedName>
        <fullName evidence="1">Uncharacterized protein</fullName>
    </submittedName>
</protein>
<evidence type="ECO:0000313" key="1">
    <source>
        <dbReference type="EMBL" id="KAK9045089.1"/>
    </source>
</evidence>
<dbReference type="EMBL" id="JBBPBN010000002">
    <property type="protein sequence ID" value="KAK9045089.1"/>
    <property type="molecule type" value="Genomic_DNA"/>
</dbReference>
<name>A0ABR2U605_9ROSI</name>
<organism evidence="1 2">
    <name type="scientific">Hibiscus sabdariffa</name>
    <name type="common">roselle</name>
    <dbReference type="NCBI Taxonomy" id="183260"/>
    <lineage>
        <taxon>Eukaryota</taxon>
        <taxon>Viridiplantae</taxon>
        <taxon>Streptophyta</taxon>
        <taxon>Embryophyta</taxon>
        <taxon>Tracheophyta</taxon>
        <taxon>Spermatophyta</taxon>
        <taxon>Magnoliopsida</taxon>
        <taxon>eudicotyledons</taxon>
        <taxon>Gunneridae</taxon>
        <taxon>Pentapetalae</taxon>
        <taxon>rosids</taxon>
        <taxon>malvids</taxon>
        <taxon>Malvales</taxon>
        <taxon>Malvaceae</taxon>
        <taxon>Malvoideae</taxon>
        <taxon>Hibiscus</taxon>
    </lineage>
</organism>
<evidence type="ECO:0000313" key="2">
    <source>
        <dbReference type="Proteomes" id="UP001396334"/>
    </source>
</evidence>
<gene>
    <name evidence="1" type="ORF">V6N11_058979</name>
</gene>
<keyword evidence="2" id="KW-1185">Reference proteome</keyword>
<proteinExistence type="predicted"/>
<comment type="caution">
    <text evidence="1">The sequence shown here is derived from an EMBL/GenBank/DDBJ whole genome shotgun (WGS) entry which is preliminary data.</text>
</comment>
<reference evidence="1 2" key="1">
    <citation type="journal article" date="2024" name="G3 (Bethesda)">
        <title>Genome assembly of Hibiscus sabdariffa L. provides insights into metabolisms of medicinal natural products.</title>
        <authorList>
            <person name="Kim T."/>
        </authorList>
    </citation>
    <scope>NUCLEOTIDE SEQUENCE [LARGE SCALE GENOMIC DNA]</scope>
    <source>
        <strain evidence="1">TK-2024</strain>
        <tissue evidence="1">Old leaves</tissue>
    </source>
</reference>